<feature type="region of interest" description="Disordered" evidence="3">
    <location>
        <begin position="551"/>
        <end position="643"/>
    </location>
</feature>
<evidence type="ECO:0000313" key="5">
    <source>
        <dbReference type="Proteomes" id="UP000054279"/>
    </source>
</evidence>
<feature type="compositionally biased region" description="Acidic residues" evidence="3">
    <location>
        <begin position="494"/>
        <end position="504"/>
    </location>
</feature>
<dbReference type="HOGENOM" id="CLU_413412_0_0_1"/>
<dbReference type="GO" id="GO:0006355">
    <property type="term" value="P:regulation of DNA-templated transcription"/>
    <property type="evidence" value="ECO:0007669"/>
    <property type="project" value="InterPro"/>
</dbReference>
<evidence type="ECO:0000313" key="4">
    <source>
        <dbReference type="EMBL" id="KIJ37708.1"/>
    </source>
</evidence>
<feature type="compositionally biased region" description="Acidic residues" evidence="3">
    <location>
        <begin position="559"/>
        <end position="600"/>
    </location>
</feature>
<accession>A0A0C9U439</accession>
<evidence type="ECO:0000256" key="2">
    <source>
        <dbReference type="ARBA" id="ARBA00023242"/>
    </source>
</evidence>
<feature type="region of interest" description="Disordered" evidence="3">
    <location>
        <begin position="476"/>
        <end position="504"/>
    </location>
</feature>
<protein>
    <recommendedName>
        <fullName evidence="6">DNA-directed DNA polymerase</fullName>
    </recommendedName>
</protein>
<dbReference type="Proteomes" id="UP000054279">
    <property type="component" value="Unassembled WGS sequence"/>
</dbReference>
<dbReference type="GO" id="GO:0000182">
    <property type="term" value="F:rDNA binding"/>
    <property type="evidence" value="ECO:0007669"/>
    <property type="project" value="TreeGrafter"/>
</dbReference>
<evidence type="ECO:0008006" key="6">
    <source>
        <dbReference type="Google" id="ProtNLM"/>
    </source>
</evidence>
<feature type="compositionally biased region" description="Acidic residues" evidence="3">
    <location>
        <begin position="622"/>
        <end position="640"/>
    </location>
</feature>
<dbReference type="AlphaFoldDB" id="A0A0C9U439"/>
<keyword evidence="5" id="KW-1185">Reference proteome</keyword>
<evidence type="ECO:0000256" key="1">
    <source>
        <dbReference type="ARBA" id="ARBA00004123"/>
    </source>
</evidence>
<dbReference type="PANTHER" id="PTHR13213">
    <property type="entry name" value="MYB-BINDING PROTEIN 1A FAMILY MEMBER"/>
    <property type="match status" value="1"/>
</dbReference>
<evidence type="ECO:0000256" key="3">
    <source>
        <dbReference type="SAM" id="MobiDB-lite"/>
    </source>
</evidence>
<organism evidence="4 5">
    <name type="scientific">Sphaerobolus stellatus (strain SS14)</name>
    <dbReference type="NCBI Taxonomy" id="990650"/>
    <lineage>
        <taxon>Eukaryota</taxon>
        <taxon>Fungi</taxon>
        <taxon>Dikarya</taxon>
        <taxon>Basidiomycota</taxon>
        <taxon>Agaricomycotina</taxon>
        <taxon>Agaricomycetes</taxon>
        <taxon>Phallomycetidae</taxon>
        <taxon>Geastrales</taxon>
        <taxon>Sphaerobolaceae</taxon>
        <taxon>Sphaerobolus</taxon>
    </lineage>
</organism>
<reference evidence="4 5" key="1">
    <citation type="submission" date="2014-06" db="EMBL/GenBank/DDBJ databases">
        <title>Evolutionary Origins and Diversification of the Mycorrhizal Mutualists.</title>
        <authorList>
            <consortium name="DOE Joint Genome Institute"/>
            <consortium name="Mycorrhizal Genomics Consortium"/>
            <person name="Kohler A."/>
            <person name="Kuo A."/>
            <person name="Nagy L.G."/>
            <person name="Floudas D."/>
            <person name="Copeland A."/>
            <person name="Barry K.W."/>
            <person name="Cichocki N."/>
            <person name="Veneault-Fourrey C."/>
            <person name="LaButti K."/>
            <person name="Lindquist E.A."/>
            <person name="Lipzen A."/>
            <person name="Lundell T."/>
            <person name="Morin E."/>
            <person name="Murat C."/>
            <person name="Riley R."/>
            <person name="Ohm R."/>
            <person name="Sun H."/>
            <person name="Tunlid A."/>
            <person name="Henrissat B."/>
            <person name="Grigoriev I.V."/>
            <person name="Hibbett D.S."/>
            <person name="Martin F."/>
        </authorList>
    </citation>
    <scope>NUCLEOTIDE SEQUENCE [LARGE SCALE GENOMIC DNA]</scope>
    <source>
        <strain evidence="4 5">SS14</strain>
    </source>
</reference>
<comment type="subcellular location">
    <subcellularLocation>
        <location evidence="1">Nucleus</location>
    </subcellularLocation>
</comment>
<dbReference type="OrthoDB" id="342531at2759"/>
<dbReference type="GO" id="GO:0005730">
    <property type="term" value="C:nucleolus"/>
    <property type="evidence" value="ECO:0007669"/>
    <property type="project" value="InterPro"/>
</dbReference>
<proteinExistence type="predicted"/>
<sequence>LRGLAQSEVDWKDEALDWIIEKVFSEDKSWSPEKVGTAITLQSLGLDKDWKALLSPIFKQGDLLASSSLNTLAKILREADIEEPDATASKPKGVAPWKPQLHFVWSLILDLYFPPEGTALKLTHKAPFAEFFRIAVDDSLLAPTSSDGRKLWGFELFRLSVQRVPATELPRIFTPNFMRSWVNHLSNPDRYLHKAARLVASALPPVVTANPSAGVPVLLQLLQTHGHFDRLTKTKTVESLLAAMDVNGVEEYVSHLVELALKPSSKASAGEEEDPSSTRIWVADQFTMLIRNGAIPNTDAWVTKVLDFLLLHGLFGIRKKNEKSNNQWLHNLPEPAFSDSARSVYRARLLSCLAELTSQTTTVKKGEDKTIRRVGCAADGELWAFKVLMGLVNLEKDTKHTIRLGIKDEDAKEEESLRDRTLRAIEKLKVVKAEKKDATEGAELLLAGTLLYRYLSDDVEDTEDLETCLNSIERLFPAPKSSPDKKKKKKTQDTEEDASQDDDVTPISSIVDMLIGYLEKSTQYLRSLANQVFTLVAELVDKPTVDLMLTQLERRDPTQEDEETAEGDEEAGSASEDEDESSESDFKEEENDSEDEEEDPELRRKIEEALRVAGIEAASDGSDAEEEGSESEDDAMDDDQMMALDAHLAEIFRSRVKEKGKGGW</sequence>
<dbReference type="InterPro" id="IPR007015">
    <property type="entry name" value="DNA_pol_V/MYBBP1A"/>
</dbReference>
<name>A0A0C9U439_SPHS4</name>
<dbReference type="PANTHER" id="PTHR13213:SF2">
    <property type="entry name" value="MYB-BINDING PROTEIN 1A"/>
    <property type="match status" value="1"/>
</dbReference>
<dbReference type="EMBL" id="KN837167">
    <property type="protein sequence ID" value="KIJ37708.1"/>
    <property type="molecule type" value="Genomic_DNA"/>
</dbReference>
<dbReference type="Pfam" id="PF04931">
    <property type="entry name" value="DNA_pol_phi"/>
    <property type="match status" value="1"/>
</dbReference>
<keyword evidence="2" id="KW-0539">Nucleus</keyword>
<gene>
    <name evidence="4" type="ORF">M422DRAFT_259809</name>
</gene>
<feature type="non-terminal residue" evidence="4">
    <location>
        <position position="664"/>
    </location>
</feature>
<feature type="compositionally biased region" description="Basic and acidic residues" evidence="3">
    <location>
        <begin position="601"/>
        <end position="610"/>
    </location>
</feature>